<dbReference type="OrthoDB" id="3801272at2759"/>
<proteinExistence type="predicted"/>
<name>A0A9P4UEA7_9PLEO</name>
<evidence type="ECO:0008006" key="4">
    <source>
        <dbReference type="Google" id="ProtNLM"/>
    </source>
</evidence>
<reference evidence="2" key="1">
    <citation type="journal article" date="2020" name="Stud. Mycol.">
        <title>101 Dothideomycetes genomes: a test case for predicting lifestyles and emergence of pathogens.</title>
        <authorList>
            <person name="Haridas S."/>
            <person name="Albert R."/>
            <person name="Binder M."/>
            <person name="Bloem J."/>
            <person name="Labutti K."/>
            <person name="Salamov A."/>
            <person name="Andreopoulos B."/>
            <person name="Baker S."/>
            <person name="Barry K."/>
            <person name="Bills G."/>
            <person name="Bluhm B."/>
            <person name="Cannon C."/>
            <person name="Castanera R."/>
            <person name="Culley D."/>
            <person name="Daum C."/>
            <person name="Ezra D."/>
            <person name="Gonzalez J."/>
            <person name="Henrissat B."/>
            <person name="Kuo A."/>
            <person name="Liang C."/>
            <person name="Lipzen A."/>
            <person name="Lutzoni F."/>
            <person name="Magnuson J."/>
            <person name="Mondo S."/>
            <person name="Nolan M."/>
            <person name="Ohm R."/>
            <person name="Pangilinan J."/>
            <person name="Park H.-J."/>
            <person name="Ramirez L."/>
            <person name="Alfaro M."/>
            <person name="Sun H."/>
            <person name="Tritt A."/>
            <person name="Yoshinaga Y."/>
            <person name="Zwiers L.-H."/>
            <person name="Turgeon B."/>
            <person name="Goodwin S."/>
            <person name="Spatafora J."/>
            <person name="Crous P."/>
            <person name="Grigoriev I."/>
        </authorList>
    </citation>
    <scope>NUCLEOTIDE SEQUENCE</scope>
    <source>
        <strain evidence="2">CBS 690.94</strain>
    </source>
</reference>
<sequence length="411" mass="46489">MGNLYSRFRPASQVENTVPVGIPREDLALYLYLPGGLHTRITAGIVLDSPSLDRQTLENQREEARSRDEVNEPPRATLAYSEAESLALDEWRARVSKTIDDRMRRYCNRAGNDQLIPASAKDHSSCQPGAPQVALVDSGAAITRTEHRVLQIPELIENILRFADDNTFLASWNVCSFWRFCVVSRMTRKNDSRAFLMAHPCAAVEYGQELNISWLKPTREEQDAFIKQYQQLIDDTEGSKVAWKYVYPPAVFTQLGDLPEAFFDSLNEYVKFQIPSRAPDSSLFIRAIGIHSFVLNPYFEGLFGDTGRLKHARSKWEITLRDDTFHPLIDPARVPGDFLDLIGPMHITQPPCKALGIYLKQGSMMTNNLELLQWCSSAFVTLSPLHSVRNADGIKAHELLQALQSSVHQLR</sequence>
<accession>A0A9P4UEA7</accession>
<feature type="compositionally biased region" description="Basic and acidic residues" evidence="1">
    <location>
        <begin position="55"/>
        <end position="72"/>
    </location>
</feature>
<evidence type="ECO:0000256" key="1">
    <source>
        <dbReference type="SAM" id="MobiDB-lite"/>
    </source>
</evidence>
<keyword evidence="3" id="KW-1185">Reference proteome</keyword>
<dbReference type="Proteomes" id="UP000799764">
    <property type="component" value="Unassembled WGS sequence"/>
</dbReference>
<evidence type="ECO:0000313" key="3">
    <source>
        <dbReference type="Proteomes" id="UP000799764"/>
    </source>
</evidence>
<gene>
    <name evidence="2" type="ORF">P171DRAFT_484670</name>
</gene>
<comment type="caution">
    <text evidence="2">The sequence shown here is derived from an EMBL/GenBank/DDBJ whole genome shotgun (WGS) entry which is preliminary data.</text>
</comment>
<organism evidence="2 3">
    <name type="scientific">Karstenula rhodostoma CBS 690.94</name>
    <dbReference type="NCBI Taxonomy" id="1392251"/>
    <lineage>
        <taxon>Eukaryota</taxon>
        <taxon>Fungi</taxon>
        <taxon>Dikarya</taxon>
        <taxon>Ascomycota</taxon>
        <taxon>Pezizomycotina</taxon>
        <taxon>Dothideomycetes</taxon>
        <taxon>Pleosporomycetidae</taxon>
        <taxon>Pleosporales</taxon>
        <taxon>Massarineae</taxon>
        <taxon>Didymosphaeriaceae</taxon>
        <taxon>Karstenula</taxon>
    </lineage>
</organism>
<evidence type="ECO:0000313" key="2">
    <source>
        <dbReference type="EMBL" id="KAF2446017.1"/>
    </source>
</evidence>
<dbReference type="EMBL" id="MU001499">
    <property type="protein sequence ID" value="KAF2446017.1"/>
    <property type="molecule type" value="Genomic_DNA"/>
</dbReference>
<feature type="region of interest" description="Disordered" evidence="1">
    <location>
        <begin position="53"/>
        <end position="73"/>
    </location>
</feature>
<dbReference type="AlphaFoldDB" id="A0A9P4UEA7"/>
<protein>
    <recommendedName>
        <fullName evidence="4">F-box domain-containing protein</fullName>
    </recommendedName>
</protein>